<dbReference type="EMBL" id="BMAW01099928">
    <property type="protein sequence ID" value="GFS92505.1"/>
    <property type="molecule type" value="Genomic_DNA"/>
</dbReference>
<dbReference type="Proteomes" id="UP000887013">
    <property type="component" value="Unassembled WGS sequence"/>
</dbReference>
<keyword evidence="1" id="KW-0812">Transmembrane</keyword>
<accession>A0A8X6N461</accession>
<protein>
    <submittedName>
        <fullName evidence="2">Uncharacterized protein</fullName>
    </submittedName>
</protein>
<sequence length="122" mass="14426">MLLVLRHLHVYKISVKLLAHPITLGTWILILRGARLVFLNEFFCHFHDSMMFLFFLRWAILASVDLSTLSSSFELLAAFSMTPNHLLFLKCALLHLYHFPLELWPPHDHCYKQECFLQSQDR</sequence>
<proteinExistence type="predicted"/>
<dbReference type="AlphaFoldDB" id="A0A8X6N461"/>
<feature type="transmembrane region" description="Helical" evidence="1">
    <location>
        <begin position="50"/>
        <end position="69"/>
    </location>
</feature>
<reference evidence="2" key="1">
    <citation type="submission" date="2020-08" db="EMBL/GenBank/DDBJ databases">
        <title>Multicomponent nature underlies the extraordinary mechanical properties of spider dragline silk.</title>
        <authorList>
            <person name="Kono N."/>
            <person name="Nakamura H."/>
            <person name="Mori M."/>
            <person name="Yoshida Y."/>
            <person name="Ohtoshi R."/>
            <person name="Malay A.D."/>
            <person name="Moran D.A.P."/>
            <person name="Tomita M."/>
            <person name="Numata K."/>
            <person name="Arakawa K."/>
        </authorList>
    </citation>
    <scope>NUCLEOTIDE SEQUENCE</scope>
</reference>
<keyword evidence="1" id="KW-1133">Transmembrane helix</keyword>
<comment type="caution">
    <text evidence="2">The sequence shown here is derived from an EMBL/GenBank/DDBJ whole genome shotgun (WGS) entry which is preliminary data.</text>
</comment>
<name>A0A8X6N461_NEPPI</name>
<evidence type="ECO:0000313" key="3">
    <source>
        <dbReference type="Proteomes" id="UP000887013"/>
    </source>
</evidence>
<feature type="transmembrane region" description="Helical" evidence="1">
    <location>
        <begin position="20"/>
        <end position="38"/>
    </location>
</feature>
<evidence type="ECO:0000256" key="1">
    <source>
        <dbReference type="SAM" id="Phobius"/>
    </source>
</evidence>
<gene>
    <name evidence="2" type="ORF">NPIL_634961</name>
</gene>
<evidence type="ECO:0000313" key="2">
    <source>
        <dbReference type="EMBL" id="GFS92505.1"/>
    </source>
</evidence>
<organism evidence="2 3">
    <name type="scientific">Nephila pilipes</name>
    <name type="common">Giant wood spider</name>
    <name type="synonym">Nephila maculata</name>
    <dbReference type="NCBI Taxonomy" id="299642"/>
    <lineage>
        <taxon>Eukaryota</taxon>
        <taxon>Metazoa</taxon>
        <taxon>Ecdysozoa</taxon>
        <taxon>Arthropoda</taxon>
        <taxon>Chelicerata</taxon>
        <taxon>Arachnida</taxon>
        <taxon>Araneae</taxon>
        <taxon>Araneomorphae</taxon>
        <taxon>Entelegynae</taxon>
        <taxon>Araneoidea</taxon>
        <taxon>Nephilidae</taxon>
        <taxon>Nephila</taxon>
    </lineage>
</organism>
<keyword evidence="3" id="KW-1185">Reference proteome</keyword>
<keyword evidence="1" id="KW-0472">Membrane</keyword>